<reference evidence="2 3" key="1">
    <citation type="submission" date="2020-08" db="EMBL/GenBank/DDBJ databases">
        <title>Functional genomics of gut bacteria from endangered species of beetles.</title>
        <authorList>
            <person name="Carlos-Shanley C."/>
        </authorList>
    </citation>
    <scope>NUCLEOTIDE SEQUENCE [LARGE SCALE GENOMIC DNA]</scope>
    <source>
        <strain evidence="2 3">S00239</strain>
    </source>
</reference>
<evidence type="ECO:0000313" key="2">
    <source>
        <dbReference type="EMBL" id="MBB4843706.1"/>
    </source>
</evidence>
<organism evidence="2 3">
    <name type="scientific">Roseateles oligotrophus</name>
    <dbReference type="NCBI Taxonomy" id="1769250"/>
    <lineage>
        <taxon>Bacteria</taxon>
        <taxon>Pseudomonadati</taxon>
        <taxon>Pseudomonadota</taxon>
        <taxon>Betaproteobacteria</taxon>
        <taxon>Burkholderiales</taxon>
        <taxon>Sphaerotilaceae</taxon>
        <taxon>Roseateles</taxon>
    </lineage>
</organism>
<dbReference type="AlphaFoldDB" id="A0A840L6Q2"/>
<feature type="transmembrane region" description="Helical" evidence="1">
    <location>
        <begin position="52"/>
        <end position="69"/>
    </location>
</feature>
<protein>
    <submittedName>
        <fullName evidence="2">Uncharacterized protein</fullName>
    </submittedName>
</protein>
<feature type="transmembrane region" description="Helical" evidence="1">
    <location>
        <begin position="24"/>
        <end position="46"/>
    </location>
</feature>
<keyword evidence="1" id="KW-1133">Transmembrane helix</keyword>
<accession>A0A840L6Q2</accession>
<dbReference type="RefSeq" id="WP_184299741.1">
    <property type="nucleotide sequence ID" value="NZ_JACHLP010000004.1"/>
</dbReference>
<sequence>MTLLQLAQVKRWLLLHQGRHPVELYAWDLVLTAWLLGWMALPVFLLLDDWPLLPLCLMGFMLPNLYASWRRGLHRRGRLRCDWLTAL</sequence>
<dbReference type="EMBL" id="JACHLP010000004">
    <property type="protein sequence ID" value="MBB4843706.1"/>
    <property type="molecule type" value="Genomic_DNA"/>
</dbReference>
<keyword evidence="3" id="KW-1185">Reference proteome</keyword>
<gene>
    <name evidence="2" type="ORF">HNP55_002229</name>
</gene>
<name>A0A840L6Q2_9BURK</name>
<proteinExistence type="predicted"/>
<evidence type="ECO:0000256" key="1">
    <source>
        <dbReference type="SAM" id="Phobius"/>
    </source>
</evidence>
<dbReference type="Proteomes" id="UP000562027">
    <property type="component" value="Unassembled WGS sequence"/>
</dbReference>
<keyword evidence="1" id="KW-0812">Transmembrane</keyword>
<keyword evidence="1" id="KW-0472">Membrane</keyword>
<evidence type="ECO:0000313" key="3">
    <source>
        <dbReference type="Proteomes" id="UP000562027"/>
    </source>
</evidence>
<comment type="caution">
    <text evidence="2">The sequence shown here is derived from an EMBL/GenBank/DDBJ whole genome shotgun (WGS) entry which is preliminary data.</text>
</comment>